<dbReference type="GeneID" id="17088829"/>
<dbReference type="Pfam" id="PF08642">
    <property type="entry name" value="Rxt3"/>
    <property type="match status" value="1"/>
</dbReference>
<feature type="region of interest" description="Disordered" evidence="1">
    <location>
        <begin position="21"/>
        <end position="48"/>
    </location>
</feature>
<evidence type="ECO:0000256" key="1">
    <source>
        <dbReference type="SAM" id="MobiDB-lite"/>
    </source>
</evidence>
<dbReference type="eggNOG" id="KOG4843">
    <property type="taxonomic scope" value="Eukaryota"/>
</dbReference>
<dbReference type="EMBL" id="KB454503">
    <property type="protein sequence ID" value="EME30073.1"/>
    <property type="molecule type" value="Genomic_DNA"/>
</dbReference>
<dbReference type="STRING" id="130081.M2Y278"/>
<dbReference type="Proteomes" id="UP000030680">
    <property type="component" value="Unassembled WGS sequence"/>
</dbReference>
<sequence length="492" mass="56656">MDDRVSGFSSDRSLVMNPTAFADFTSSMEEAQNPKEATQSPKSHPDSFNFSQKEAAQQVEAVKNTLPEISFTSETIQPTLGVVGNCKIPNYSKKNPANPIPMSSYEGPYVKLRFEERFDQEHMTTEQDKLEPQSCLKMVKQEEMMEDGSEKALLSRSFYKLGDSSIPRFWYEPGRCLPLDSLLSSDEQESILVEIRIAAEHLTLYNPSVKSRNIWGDAYYSEDSDLVAAVMHSGYACLGYASPNTFVELAVLIQVTKYHSETYFPSSRRFCYQSRECTQESGYFYTILCVAVVLAGGTVLQLQSLPLNDFNFINLLRIENTRDRVLELPHWPISFRSYSSEKSNMTSLEEMFCKYYTINLSNELCLCYSLSLFLDKDLDSQSWFSQRLKNEVVYLETISDRYELALNSHILRFCFSQVKNPQKLDYEAIFALGVPLPASHVTYIEENLQWNEILWGVTKVRIRNQLYHFQRVMFVPRTTLTLKEHHLMDISK</sequence>
<keyword evidence="3" id="KW-1185">Reference proteome</keyword>
<proteinExistence type="predicted"/>
<dbReference type="OrthoDB" id="3596986at2759"/>
<dbReference type="AlphaFoldDB" id="M2Y278"/>
<gene>
    <name evidence="2" type="ORF">Gasu_26560</name>
</gene>
<feature type="compositionally biased region" description="Polar residues" evidence="1">
    <location>
        <begin position="24"/>
        <end position="48"/>
    </location>
</feature>
<name>M2Y278_GALSU</name>
<dbReference type="KEGG" id="gsl:Gasu_26560"/>
<protein>
    <submittedName>
        <fullName evidence="2">Uncharacterized protein</fullName>
    </submittedName>
</protein>
<dbReference type="RefSeq" id="XP_005706593.1">
    <property type="nucleotide sequence ID" value="XM_005706536.1"/>
</dbReference>
<reference evidence="3" key="1">
    <citation type="journal article" date="2013" name="Science">
        <title>Gene transfer from bacteria and archaea facilitated evolution of an extremophilic eukaryote.</title>
        <authorList>
            <person name="Schonknecht G."/>
            <person name="Chen W.H."/>
            <person name="Ternes C.M."/>
            <person name="Barbier G.G."/>
            <person name="Shrestha R.P."/>
            <person name="Stanke M."/>
            <person name="Brautigam A."/>
            <person name="Baker B.J."/>
            <person name="Banfield J.F."/>
            <person name="Garavito R.M."/>
            <person name="Carr K."/>
            <person name="Wilkerson C."/>
            <person name="Rensing S.A."/>
            <person name="Gagneul D."/>
            <person name="Dickenson N.E."/>
            <person name="Oesterhelt C."/>
            <person name="Lercher M.J."/>
            <person name="Weber A.P."/>
        </authorList>
    </citation>
    <scope>NUCLEOTIDE SEQUENCE [LARGE SCALE GENOMIC DNA]</scope>
    <source>
        <strain evidence="3">074W</strain>
    </source>
</reference>
<accession>M2Y278</accession>
<evidence type="ECO:0000313" key="3">
    <source>
        <dbReference type="Proteomes" id="UP000030680"/>
    </source>
</evidence>
<dbReference type="Gramene" id="EME30073">
    <property type="protein sequence ID" value="EME30073"/>
    <property type="gene ID" value="Gasu_26560"/>
</dbReference>
<dbReference type="OMA" id="MITNIPI"/>
<organism evidence="2 3">
    <name type="scientific">Galdieria sulphuraria</name>
    <name type="common">Red alga</name>
    <dbReference type="NCBI Taxonomy" id="130081"/>
    <lineage>
        <taxon>Eukaryota</taxon>
        <taxon>Rhodophyta</taxon>
        <taxon>Bangiophyceae</taxon>
        <taxon>Galdieriales</taxon>
        <taxon>Galdieriaceae</taxon>
        <taxon>Galdieria</taxon>
    </lineage>
</organism>
<dbReference type="InterPro" id="IPR013951">
    <property type="entry name" value="Rxt3"/>
</dbReference>
<evidence type="ECO:0000313" key="2">
    <source>
        <dbReference type="EMBL" id="EME30073.1"/>
    </source>
</evidence>